<dbReference type="GO" id="GO:0016627">
    <property type="term" value="F:oxidoreductase activity, acting on the CH-CH group of donors"/>
    <property type="evidence" value="ECO:0007669"/>
    <property type="project" value="TreeGrafter"/>
</dbReference>
<dbReference type="Proteomes" id="UP000727993">
    <property type="component" value="Unassembled WGS sequence"/>
</dbReference>
<dbReference type="InterPro" id="IPR012349">
    <property type="entry name" value="Split_barrel_FMN-bd"/>
</dbReference>
<proteinExistence type="predicted"/>
<accession>A0A936N8B9</accession>
<evidence type="ECO:0000256" key="1">
    <source>
        <dbReference type="ARBA" id="ARBA00023002"/>
    </source>
</evidence>
<name>A0A936N8B9_9ACTN</name>
<sequence length="130" mass="14546">MTLDADLKTMAQAKNFAALTTLMPDGQPQTQLMWVHADDEHVFINTETGRQKYRNVEGDPRVTITVFDADNPYRYVEARGRVVETETGDVARANIDELAQKYTGADYANPIGSERVIVRIGVDHVHKNGI</sequence>
<dbReference type="InterPro" id="IPR011576">
    <property type="entry name" value="Pyridox_Oxase_N"/>
</dbReference>
<dbReference type="Gene3D" id="2.30.110.10">
    <property type="entry name" value="Electron Transport, Fmn-binding Protein, Chain A"/>
    <property type="match status" value="1"/>
</dbReference>
<dbReference type="PANTHER" id="PTHR35176:SF6">
    <property type="entry name" value="HEME OXYGENASE HI_0854-RELATED"/>
    <property type="match status" value="1"/>
</dbReference>
<dbReference type="GO" id="GO:0070967">
    <property type="term" value="F:coenzyme F420 binding"/>
    <property type="evidence" value="ECO:0007669"/>
    <property type="project" value="TreeGrafter"/>
</dbReference>
<feature type="domain" description="Pyridoxamine 5'-phosphate oxidase N-terminal" evidence="2">
    <location>
        <begin position="5"/>
        <end position="126"/>
    </location>
</feature>
<reference evidence="3 4" key="1">
    <citation type="submission" date="2020-10" db="EMBL/GenBank/DDBJ databases">
        <title>Connecting structure to function with the recovery of over 1000 high-quality activated sludge metagenome-assembled genomes encoding full-length rRNA genes using long-read sequencing.</title>
        <authorList>
            <person name="Singleton C.M."/>
            <person name="Petriglieri F."/>
            <person name="Kristensen J.M."/>
            <person name="Kirkegaard R.H."/>
            <person name="Michaelsen T.Y."/>
            <person name="Andersen M.H."/>
            <person name="Karst S.M."/>
            <person name="Dueholm M.S."/>
            <person name="Nielsen P.H."/>
            <person name="Albertsen M."/>
        </authorList>
    </citation>
    <scope>NUCLEOTIDE SEQUENCE [LARGE SCALE GENOMIC DNA]</scope>
    <source>
        <strain evidence="3">Lyne_18-Q3-R50-59_MAXAC.006</strain>
    </source>
</reference>
<evidence type="ECO:0000313" key="4">
    <source>
        <dbReference type="Proteomes" id="UP000727993"/>
    </source>
</evidence>
<dbReference type="PANTHER" id="PTHR35176">
    <property type="entry name" value="HEME OXYGENASE HI_0854-RELATED"/>
    <property type="match status" value="1"/>
</dbReference>
<dbReference type="InterPro" id="IPR019920">
    <property type="entry name" value="F420-binding_dom_put"/>
</dbReference>
<dbReference type="GO" id="GO:0005829">
    <property type="term" value="C:cytosol"/>
    <property type="evidence" value="ECO:0007669"/>
    <property type="project" value="TreeGrafter"/>
</dbReference>
<keyword evidence="1" id="KW-0560">Oxidoreductase</keyword>
<dbReference type="NCBIfam" id="TIGR03618">
    <property type="entry name" value="Rv1155_F420"/>
    <property type="match status" value="1"/>
</dbReference>
<dbReference type="InterPro" id="IPR052019">
    <property type="entry name" value="F420H2_bilvrd_red/Heme_oxyg"/>
</dbReference>
<dbReference type="Pfam" id="PF01243">
    <property type="entry name" value="PNPOx_N"/>
    <property type="match status" value="1"/>
</dbReference>
<comment type="caution">
    <text evidence="3">The sequence shown here is derived from an EMBL/GenBank/DDBJ whole genome shotgun (WGS) entry which is preliminary data.</text>
</comment>
<evidence type="ECO:0000313" key="3">
    <source>
        <dbReference type="EMBL" id="MBK9295475.1"/>
    </source>
</evidence>
<evidence type="ECO:0000259" key="2">
    <source>
        <dbReference type="Pfam" id="PF01243"/>
    </source>
</evidence>
<dbReference type="EMBL" id="JADJZA010000001">
    <property type="protein sequence ID" value="MBK9295475.1"/>
    <property type="molecule type" value="Genomic_DNA"/>
</dbReference>
<dbReference type="AlphaFoldDB" id="A0A936N8B9"/>
<protein>
    <submittedName>
        <fullName evidence="3">PPOX class F420-dependent oxidoreductase</fullName>
    </submittedName>
</protein>
<organism evidence="3 4">
    <name type="scientific">Candidatus Neomicrothrix subdominans</name>
    <dbReference type="NCBI Taxonomy" id="2954438"/>
    <lineage>
        <taxon>Bacteria</taxon>
        <taxon>Bacillati</taxon>
        <taxon>Actinomycetota</taxon>
        <taxon>Acidimicrobiia</taxon>
        <taxon>Acidimicrobiales</taxon>
        <taxon>Microthrixaceae</taxon>
        <taxon>Candidatus Neomicrothrix</taxon>
    </lineage>
</organism>
<gene>
    <name evidence="3" type="ORF">IPN02_01085</name>
</gene>
<dbReference type="SUPFAM" id="SSF50475">
    <property type="entry name" value="FMN-binding split barrel"/>
    <property type="match status" value="1"/>
</dbReference>